<dbReference type="Pfam" id="PF00356">
    <property type="entry name" value="LacI"/>
    <property type="match status" value="1"/>
</dbReference>
<protein>
    <submittedName>
        <fullName evidence="5">Catabolite control protein B</fullName>
    </submittedName>
</protein>
<dbReference type="PROSITE" id="PS00356">
    <property type="entry name" value="HTH_LACI_1"/>
    <property type="match status" value="1"/>
</dbReference>
<name>A0A4U9W639_SERFO</name>
<dbReference type="GO" id="GO:0000976">
    <property type="term" value="F:transcription cis-regulatory region binding"/>
    <property type="evidence" value="ECO:0007669"/>
    <property type="project" value="TreeGrafter"/>
</dbReference>
<dbReference type="AlphaFoldDB" id="A0A4U9W639"/>
<feature type="domain" description="HTH lacI-type" evidence="4">
    <location>
        <begin position="2"/>
        <end position="57"/>
    </location>
</feature>
<dbReference type="CDD" id="cd01392">
    <property type="entry name" value="HTH_LacI"/>
    <property type="match status" value="1"/>
</dbReference>
<reference evidence="5" key="1">
    <citation type="submission" date="2019-05" db="EMBL/GenBank/DDBJ databases">
        <authorList>
            <consortium name="Pathogen Informatics"/>
        </authorList>
    </citation>
    <scope>NUCLEOTIDE SEQUENCE [LARGE SCALE GENOMIC DNA]</scope>
    <source>
        <strain evidence="5">NCTC12965</strain>
    </source>
</reference>
<dbReference type="Gene3D" id="1.10.260.40">
    <property type="entry name" value="lambda repressor-like DNA-binding domains"/>
    <property type="match status" value="1"/>
</dbReference>
<evidence type="ECO:0000256" key="1">
    <source>
        <dbReference type="ARBA" id="ARBA00023015"/>
    </source>
</evidence>
<evidence type="ECO:0000259" key="4">
    <source>
        <dbReference type="PROSITE" id="PS50932"/>
    </source>
</evidence>
<dbReference type="InterPro" id="IPR010982">
    <property type="entry name" value="Lambda_DNA-bd_dom_sf"/>
</dbReference>
<dbReference type="PANTHER" id="PTHR30146">
    <property type="entry name" value="LACI-RELATED TRANSCRIPTIONAL REPRESSOR"/>
    <property type="match status" value="1"/>
</dbReference>
<dbReference type="InterPro" id="IPR000843">
    <property type="entry name" value="HTH_LacI"/>
</dbReference>
<evidence type="ECO:0000256" key="3">
    <source>
        <dbReference type="ARBA" id="ARBA00023163"/>
    </source>
</evidence>
<dbReference type="SMART" id="SM00354">
    <property type="entry name" value="HTH_LACI"/>
    <property type="match status" value="1"/>
</dbReference>
<evidence type="ECO:0000256" key="2">
    <source>
        <dbReference type="ARBA" id="ARBA00023125"/>
    </source>
</evidence>
<organism evidence="5">
    <name type="scientific">Serratia fonticola</name>
    <dbReference type="NCBI Taxonomy" id="47917"/>
    <lineage>
        <taxon>Bacteria</taxon>
        <taxon>Pseudomonadati</taxon>
        <taxon>Pseudomonadota</taxon>
        <taxon>Gammaproteobacteria</taxon>
        <taxon>Enterobacterales</taxon>
        <taxon>Yersiniaceae</taxon>
        <taxon>Serratia</taxon>
    </lineage>
</organism>
<keyword evidence="2" id="KW-0238">DNA-binding</keyword>
<proteinExistence type="predicted"/>
<sequence>MANIRDVAHLAGVSVSSVSNVLNGRSNQMRPETRLRIEQVMRELNYQPNRVAQQLKTGHARMIGLLVPRSSTPAFLPWLARLTWRLKNTATGCCWATPIGKKMKSAPLSKICSPMGARHYRCGE</sequence>
<dbReference type="EMBL" id="CABEEZ010000133">
    <property type="protein sequence ID" value="VTR54219.1"/>
    <property type="molecule type" value="Genomic_DNA"/>
</dbReference>
<accession>A0A4U9W639</accession>
<gene>
    <name evidence="5" type="primary">ccpB</name>
    <name evidence="5" type="ORF">NCTC12965_06680</name>
</gene>
<dbReference type="SUPFAM" id="SSF47413">
    <property type="entry name" value="lambda repressor-like DNA-binding domains"/>
    <property type="match status" value="1"/>
</dbReference>
<keyword evidence="1" id="KW-0805">Transcription regulation</keyword>
<dbReference type="PANTHER" id="PTHR30146:SF109">
    <property type="entry name" value="HTH-TYPE TRANSCRIPTIONAL REGULATOR GALS"/>
    <property type="match status" value="1"/>
</dbReference>
<dbReference type="GO" id="GO:0003700">
    <property type="term" value="F:DNA-binding transcription factor activity"/>
    <property type="evidence" value="ECO:0007669"/>
    <property type="project" value="TreeGrafter"/>
</dbReference>
<keyword evidence="3" id="KW-0804">Transcription</keyword>
<dbReference type="PROSITE" id="PS50932">
    <property type="entry name" value="HTH_LACI_2"/>
    <property type="match status" value="1"/>
</dbReference>
<evidence type="ECO:0000313" key="5">
    <source>
        <dbReference type="EMBL" id="VTR54219.1"/>
    </source>
</evidence>